<name>A0A081C028_VECG1</name>
<proteinExistence type="predicted"/>
<dbReference type="eggNOG" id="COG0666">
    <property type="taxonomic scope" value="Bacteria"/>
</dbReference>
<accession>A0A081C028</accession>
<dbReference type="Proteomes" id="UP000030661">
    <property type="component" value="Unassembled WGS sequence"/>
</dbReference>
<dbReference type="Pfam" id="PF00023">
    <property type="entry name" value="Ank"/>
    <property type="match status" value="1"/>
</dbReference>
<dbReference type="InterPro" id="IPR036770">
    <property type="entry name" value="Ankyrin_rpt-contain_sf"/>
</dbReference>
<gene>
    <name evidence="4" type="ORF">U27_04905</name>
</gene>
<dbReference type="PROSITE" id="PS50297">
    <property type="entry name" value="ANK_REP_REGION"/>
    <property type="match status" value="3"/>
</dbReference>
<keyword evidence="1" id="KW-0677">Repeat</keyword>
<keyword evidence="2 3" id="KW-0040">ANK repeat</keyword>
<protein>
    <submittedName>
        <fullName evidence="4">Ankyrin</fullName>
    </submittedName>
</protein>
<feature type="repeat" description="ANK" evidence="3">
    <location>
        <begin position="142"/>
        <end position="174"/>
    </location>
</feature>
<sequence>MRIARKNLMVSIFLIGVLFIGAAAAHGQNLEQRFLQLEQELLGMRLTISRLESRIVALEKMVKEGEPASVSKLESRIAALEKMVKVSDPASASDSEACKKLKELNINCNDAKKFLESVQKGDSAIVKLFLTAGMSPDTMDRDKQPALIHAAKNRDLSMVKLLLNNGAHPNAKNQNNTEALIIATDNGDLDIVKALLAKGADVNATTNTGATALMFAAFKGYDAIVDALLAKGADVNMREKEEDLTALGFARSAKNYEIIDKLRRHGAEY</sequence>
<keyword evidence="5" id="KW-1185">Reference proteome</keyword>
<evidence type="ECO:0000313" key="5">
    <source>
        <dbReference type="Proteomes" id="UP000030661"/>
    </source>
</evidence>
<dbReference type="STRING" id="1499967.U27_04905"/>
<dbReference type="InterPro" id="IPR002110">
    <property type="entry name" value="Ankyrin_rpt"/>
</dbReference>
<dbReference type="SUPFAM" id="SSF48403">
    <property type="entry name" value="Ankyrin repeat"/>
    <property type="match status" value="1"/>
</dbReference>
<feature type="repeat" description="ANK" evidence="3">
    <location>
        <begin position="175"/>
        <end position="207"/>
    </location>
</feature>
<evidence type="ECO:0000313" key="4">
    <source>
        <dbReference type="EMBL" id="GAK57933.1"/>
    </source>
</evidence>
<dbReference type="PROSITE" id="PS50088">
    <property type="entry name" value="ANK_REPEAT"/>
    <property type="match status" value="3"/>
</dbReference>
<dbReference type="Gene3D" id="1.25.40.20">
    <property type="entry name" value="Ankyrin repeat-containing domain"/>
    <property type="match status" value="2"/>
</dbReference>
<dbReference type="HOGENOM" id="CLU_1033123_0_0_0"/>
<evidence type="ECO:0000256" key="2">
    <source>
        <dbReference type="ARBA" id="ARBA00023043"/>
    </source>
</evidence>
<dbReference type="SMART" id="SM00248">
    <property type="entry name" value="ANK"/>
    <property type="match status" value="3"/>
</dbReference>
<evidence type="ECO:0000256" key="3">
    <source>
        <dbReference type="PROSITE-ProRule" id="PRU00023"/>
    </source>
</evidence>
<dbReference type="PANTHER" id="PTHR24171">
    <property type="entry name" value="ANKYRIN REPEAT DOMAIN-CONTAINING PROTEIN 39-RELATED"/>
    <property type="match status" value="1"/>
</dbReference>
<dbReference type="PANTHER" id="PTHR24171:SF8">
    <property type="entry name" value="BRCA1-ASSOCIATED RING DOMAIN PROTEIN 1"/>
    <property type="match status" value="1"/>
</dbReference>
<feature type="repeat" description="ANK" evidence="3">
    <location>
        <begin position="208"/>
        <end position="240"/>
    </location>
</feature>
<dbReference type="GO" id="GO:0085020">
    <property type="term" value="P:protein K6-linked ubiquitination"/>
    <property type="evidence" value="ECO:0007669"/>
    <property type="project" value="TreeGrafter"/>
</dbReference>
<evidence type="ECO:0000256" key="1">
    <source>
        <dbReference type="ARBA" id="ARBA00022737"/>
    </source>
</evidence>
<dbReference type="AlphaFoldDB" id="A0A081C028"/>
<dbReference type="GO" id="GO:0004842">
    <property type="term" value="F:ubiquitin-protein transferase activity"/>
    <property type="evidence" value="ECO:0007669"/>
    <property type="project" value="TreeGrafter"/>
</dbReference>
<dbReference type="EMBL" id="DF820466">
    <property type="protein sequence ID" value="GAK57933.1"/>
    <property type="molecule type" value="Genomic_DNA"/>
</dbReference>
<reference evidence="4" key="1">
    <citation type="journal article" date="2015" name="PeerJ">
        <title>First genomic representation of candidate bacterial phylum KSB3 points to enhanced environmental sensing as a trigger of wastewater bulking.</title>
        <authorList>
            <person name="Sekiguchi Y."/>
            <person name="Ohashi A."/>
            <person name="Parks D.H."/>
            <person name="Yamauchi T."/>
            <person name="Tyson G.W."/>
            <person name="Hugenholtz P."/>
        </authorList>
    </citation>
    <scope>NUCLEOTIDE SEQUENCE [LARGE SCALE GENOMIC DNA]</scope>
</reference>
<organism evidence="4">
    <name type="scientific">Vecturithrix granuli</name>
    <dbReference type="NCBI Taxonomy" id="1499967"/>
    <lineage>
        <taxon>Bacteria</taxon>
        <taxon>Candidatus Moduliflexota</taxon>
        <taxon>Candidatus Vecturitrichia</taxon>
        <taxon>Candidatus Vecturitrichales</taxon>
        <taxon>Candidatus Vecturitrichaceae</taxon>
        <taxon>Candidatus Vecturithrix</taxon>
    </lineage>
</organism>
<dbReference type="Pfam" id="PF12796">
    <property type="entry name" value="Ank_2"/>
    <property type="match status" value="1"/>
</dbReference>